<organism evidence="3 4">
    <name type="scientific">Deinococcus aerius</name>
    <dbReference type="NCBI Taxonomy" id="200253"/>
    <lineage>
        <taxon>Bacteria</taxon>
        <taxon>Thermotogati</taxon>
        <taxon>Deinococcota</taxon>
        <taxon>Deinococci</taxon>
        <taxon>Deinococcales</taxon>
        <taxon>Deinococcaceae</taxon>
        <taxon>Deinococcus</taxon>
    </lineage>
</organism>
<dbReference type="Pfam" id="PF06772">
    <property type="entry name" value="LtrA"/>
    <property type="match status" value="1"/>
</dbReference>
<evidence type="ECO:0000313" key="4">
    <source>
        <dbReference type="Proteomes" id="UP000236569"/>
    </source>
</evidence>
<proteinExistence type="predicted"/>
<feature type="transmembrane region" description="Helical" evidence="2">
    <location>
        <begin position="320"/>
        <end position="339"/>
    </location>
</feature>
<evidence type="ECO:0000313" key="3">
    <source>
        <dbReference type="EMBL" id="GBF04226.1"/>
    </source>
</evidence>
<keyword evidence="2" id="KW-1133">Transmembrane helix</keyword>
<feature type="region of interest" description="Disordered" evidence="1">
    <location>
        <begin position="1"/>
        <end position="29"/>
    </location>
</feature>
<dbReference type="Proteomes" id="UP000236569">
    <property type="component" value="Unassembled WGS sequence"/>
</dbReference>
<reference evidence="4" key="1">
    <citation type="submission" date="2018-01" db="EMBL/GenBank/DDBJ databases">
        <title>Draft Genome Sequence of the Radioresistant Bacterium Deinococcus aerius TR0125, Isolated from the Higher Atmosphere above Japan.</title>
        <authorList>
            <person name="Satoh K."/>
            <person name="Arai H."/>
            <person name="Sanzen T."/>
            <person name="Kawaguchi Y."/>
            <person name="Hayashi H."/>
            <person name="Yokobori S."/>
            <person name="Yamagishi A."/>
            <person name="Oono Y."/>
            <person name="Narumi I."/>
        </authorList>
    </citation>
    <scope>NUCLEOTIDE SEQUENCE [LARGE SCALE GENOMIC DNA]</scope>
    <source>
        <strain evidence="4">TR0125</strain>
    </source>
</reference>
<feature type="transmembrane region" description="Helical" evidence="2">
    <location>
        <begin position="281"/>
        <end position="300"/>
    </location>
</feature>
<feature type="transmembrane region" description="Helical" evidence="2">
    <location>
        <begin position="374"/>
        <end position="392"/>
    </location>
</feature>
<dbReference type="PANTHER" id="PTHR36840">
    <property type="entry name" value="BLL5714 PROTEIN"/>
    <property type="match status" value="1"/>
</dbReference>
<sequence length="414" mass="44035">MTMTHGQPDSVSIEDGVQDSQAPSPPPTDEQRVTWLELFFDLIFVVAFDQLAKRLGDTPSGANVGLFLLLFTAVWWAWAGNTTFAARYGNDRRVYRWGSLLQLVTLGIIALTERGDLDQTGQAFALAYGANRLILVGMYLVTLRRDPDAAVFARPTAAGYGLGALIWLGSAGLGGTAQLALWCLALGVDLLTPLLIRERHGAALPHQEHLPERVGLLQIIALGGVVNEVVTGGRQRDLTWDSLGAALFAIAAAVALWRLYFDQARALPVALAHRVGRVSAFLAWLYGHLPFTVSVVMLGVGLGHGIGDTDPAHDAVNRALVVWPLAGALLTLALLRWNARRLTVHRARPDRSLLALSLGAAAAGGLALSGLGTLPLHAAVAALTLALALIVATDPLTRRLGQIEERLGASGSPI</sequence>
<feature type="compositionally biased region" description="Polar residues" evidence="1">
    <location>
        <begin position="1"/>
        <end position="10"/>
    </location>
</feature>
<accession>A0A2I9D1G6</accession>
<keyword evidence="2" id="KW-0812">Transmembrane</keyword>
<dbReference type="PANTHER" id="PTHR36840:SF1">
    <property type="entry name" value="BLL5714 PROTEIN"/>
    <property type="match status" value="1"/>
</dbReference>
<feature type="transmembrane region" description="Helical" evidence="2">
    <location>
        <begin position="162"/>
        <end position="192"/>
    </location>
</feature>
<gene>
    <name evidence="3" type="ORF">DAERI_010398</name>
</gene>
<feature type="transmembrane region" description="Helical" evidence="2">
    <location>
        <begin position="351"/>
        <end position="368"/>
    </location>
</feature>
<feature type="transmembrane region" description="Helical" evidence="2">
    <location>
        <begin position="94"/>
        <end position="111"/>
    </location>
</feature>
<feature type="transmembrane region" description="Helical" evidence="2">
    <location>
        <begin position="64"/>
        <end position="88"/>
    </location>
</feature>
<feature type="transmembrane region" description="Helical" evidence="2">
    <location>
        <begin position="123"/>
        <end position="142"/>
    </location>
</feature>
<evidence type="ECO:0000256" key="1">
    <source>
        <dbReference type="SAM" id="MobiDB-lite"/>
    </source>
</evidence>
<evidence type="ECO:0000256" key="2">
    <source>
        <dbReference type="SAM" id="Phobius"/>
    </source>
</evidence>
<dbReference type="InterPro" id="IPR010640">
    <property type="entry name" value="Low_temperature_requirement_A"/>
</dbReference>
<keyword evidence="4" id="KW-1185">Reference proteome</keyword>
<feature type="transmembrane region" description="Helical" evidence="2">
    <location>
        <begin position="242"/>
        <end position="261"/>
    </location>
</feature>
<dbReference type="AlphaFoldDB" id="A0A2I9D1G6"/>
<evidence type="ECO:0008006" key="5">
    <source>
        <dbReference type="Google" id="ProtNLM"/>
    </source>
</evidence>
<keyword evidence="2" id="KW-0472">Membrane</keyword>
<comment type="caution">
    <text evidence="3">The sequence shown here is derived from an EMBL/GenBank/DDBJ whole genome shotgun (WGS) entry which is preliminary data.</text>
</comment>
<protein>
    <recommendedName>
        <fullName evidence="5">Low temperature requirement A</fullName>
    </recommendedName>
</protein>
<name>A0A2I9D1G6_9DEIO</name>
<dbReference type="RefSeq" id="WP_235610181.1">
    <property type="nucleotide sequence ID" value="NZ_BFAG01000001.1"/>
</dbReference>
<dbReference type="EMBL" id="BFAG01000001">
    <property type="protein sequence ID" value="GBF04226.1"/>
    <property type="molecule type" value="Genomic_DNA"/>
</dbReference>